<dbReference type="EMBL" id="WJJP01000668">
    <property type="protein sequence ID" value="MBD3326975.1"/>
    <property type="molecule type" value="Genomic_DNA"/>
</dbReference>
<keyword evidence="2" id="KW-0032">Aminotransferase</keyword>
<proteinExistence type="inferred from homology"/>
<dbReference type="CDD" id="cd00616">
    <property type="entry name" value="AHBA_syn"/>
    <property type="match status" value="1"/>
</dbReference>
<keyword evidence="2" id="KW-0808">Transferase</keyword>
<name>A0A9D5JZN5_9BACT</name>
<dbReference type="GO" id="GO:0000271">
    <property type="term" value="P:polysaccharide biosynthetic process"/>
    <property type="evidence" value="ECO:0007669"/>
    <property type="project" value="TreeGrafter"/>
</dbReference>
<dbReference type="PANTHER" id="PTHR30244">
    <property type="entry name" value="TRANSAMINASE"/>
    <property type="match status" value="1"/>
</dbReference>
<dbReference type="Gene3D" id="3.90.1150.10">
    <property type="entry name" value="Aspartate Aminotransferase, domain 1"/>
    <property type="match status" value="1"/>
</dbReference>
<evidence type="ECO:0000313" key="3">
    <source>
        <dbReference type="Proteomes" id="UP000649604"/>
    </source>
</evidence>
<dbReference type="GO" id="GO:0030170">
    <property type="term" value="F:pyridoxal phosphate binding"/>
    <property type="evidence" value="ECO:0007669"/>
    <property type="project" value="TreeGrafter"/>
</dbReference>
<keyword evidence="1" id="KW-0663">Pyridoxal phosphate</keyword>
<dbReference type="Pfam" id="PF01041">
    <property type="entry name" value="DegT_DnrJ_EryC1"/>
    <property type="match status" value="1"/>
</dbReference>
<dbReference type="InterPro" id="IPR000653">
    <property type="entry name" value="DegT/StrS_aminotransferase"/>
</dbReference>
<organism evidence="2 3">
    <name type="scientific">candidate division KSB3 bacterium</name>
    <dbReference type="NCBI Taxonomy" id="2044937"/>
    <lineage>
        <taxon>Bacteria</taxon>
        <taxon>candidate division KSB3</taxon>
    </lineage>
</organism>
<dbReference type="GO" id="GO:0008483">
    <property type="term" value="F:transaminase activity"/>
    <property type="evidence" value="ECO:0007669"/>
    <property type="project" value="UniProtKB-KW"/>
</dbReference>
<comment type="caution">
    <text evidence="2">The sequence shown here is derived from an EMBL/GenBank/DDBJ whole genome shotgun (WGS) entry which is preliminary data.</text>
</comment>
<gene>
    <name evidence="2" type="ORF">GF339_20485</name>
</gene>
<evidence type="ECO:0000256" key="1">
    <source>
        <dbReference type="RuleBase" id="RU004508"/>
    </source>
</evidence>
<protein>
    <submittedName>
        <fullName evidence="2">Aminotransferase class I/II-fold pyridoxal phosphate-dependent enzyme</fullName>
    </submittedName>
</protein>
<dbReference type="InterPro" id="IPR015421">
    <property type="entry name" value="PyrdxlP-dep_Trfase_major"/>
</dbReference>
<dbReference type="PANTHER" id="PTHR30244:SF34">
    <property type="entry name" value="DTDP-4-AMINO-4,6-DIDEOXYGALACTOSE TRANSAMINASE"/>
    <property type="match status" value="1"/>
</dbReference>
<comment type="similarity">
    <text evidence="1">Belongs to the DegT/DnrJ/EryC1 family.</text>
</comment>
<dbReference type="Gene3D" id="3.40.640.10">
    <property type="entry name" value="Type I PLP-dependent aspartate aminotransferase-like (Major domain)"/>
    <property type="match status" value="1"/>
</dbReference>
<dbReference type="AlphaFoldDB" id="A0A9D5JZN5"/>
<sequence>MPGPGFEWIGKEEEAEVLEVLRAHWLFRYGDVKDPHYKHKVVTLEEEFCKKFGVKHALAVTSGTSALIVALNAAGVGPGDEVIVPGYTFIASMSSVIMARAVPILAEVDESMTLDPKDVEQKITPRTKAIMAVHMIGNPCDLEKLQAIADKHNLLLIEDTAQAFGGSYRGKRLGTLGDVGTYSFNIYKTINAGDGGMVATDDDEMYYRAFGYHDQGHFPMRTGVEIGNRSIIGQNFRMNELTGAFVLAQFRKTDQILNHLREIKAKFKQQIQGLKGVEFRRINDPDGECGTLVTVFLPDKQTADAVAAKLNTVTVSHSGWHVYSNMEQILGKKTLDQRGCPFYCDSFPTEVEYKKGMLPQTDDLLARAINISVGVIDKGLGSAFGIHPHISDAEIDQKAEQFRKAVQESI</sequence>
<dbReference type="Proteomes" id="UP000649604">
    <property type="component" value="Unassembled WGS sequence"/>
</dbReference>
<reference evidence="2" key="1">
    <citation type="submission" date="2019-11" db="EMBL/GenBank/DDBJ databases">
        <title>Microbial mats filling the niche in hypersaline microbial mats.</title>
        <authorList>
            <person name="Wong H.L."/>
            <person name="Macleod F.I."/>
            <person name="White R.A. III"/>
            <person name="Burns B.P."/>
        </authorList>
    </citation>
    <scope>NUCLEOTIDE SEQUENCE</scope>
    <source>
        <strain evidence="2">Rbin_158</strain>
    </source>
</reference>
<accession>A0A9D5JZN5</accession>
<evidence type="ECO:0000313" key="2">
    <source>
        <dbReference type="EMBL" id="MBD3326975.1"/>
    </source>
</evidence>
<dbReference type="SUPFAM" id="SSF53383">
    <property type="entry name" value="PLP-dependent transferases"/>
    <property type="match status" value="1"/>
</dbReference>
<dbReference type="InterPro" id="IPR015422">
    <property type="entry name" value="PyrdxlP-dep_Trfase_small"/>
</dbReference>
<dbReference type="InterPro" id="IPR015424">
    <property type="entry name" value="PyrdxlP-dep_Trfase"/>
</dbReference>